<dbReference type="PANTHER" id="PTHR34220">
    <property type="entry name" value="SENSOR HISTIDINE KINASE YPDA"/>
    <property type="match status" value="1"/>
</dbReference>
<keyword evidence="5 9" id="KW-0418">Kinase</keyword>
<dbReference type="PANTHER" id="PTHR34220:SF7">
    <property type="entry name" value="SENSOR HISTIDINE KINASE YPDA"/>
    <property type="match status" value="1"/>
</dbReference>
<comment type="subcellular location">
    <subcellularLocation>
        <location evidence="1">Cell membrane</location>
        <topology evidence="1">Multi-pass membrane protein</topology>
    </subcellularLocation>
</comment>
<gene>
    <name evidence="9" type="ORF">H8S33_06395</name>
</gene>
<evidence type="ECO:0000256" key="6">
    <source>
        <dbReference type="ARBA" id="ARBA00023136"/>
    </source>
</evidence>
<evidence type="ECO:0000256" key="4">
    <source>
        <dbReference type="ARBA" id="ARBA00022679"/>
    </source>
</evidence>
<evidence type="ECO:0000313" key="9">
    <source>
        <dbReference type="EMBL" id="MBC5636453.1"/>
    </source>
</evidence>
<feature type="transmembrane region" description="Helical" evidence="7">
    <location>
        <begin position="7"/>
        <end position="29"/>
    </location>
</feature>
<evidence type="ECO:0000256" key="2">
    <source>
        <dbReference type="ARBA" id="ARBA00022475"/>
    </source>
</evidence>
<dbReference type="EMBL" id="JACOOL010000004">
    <property type="protein sequence ID" value="MBC5636453.1"/>
    <property type="molecule type" value="Genomic_DNA"/>
</dbReference>
<accession>A0A923L4Q5</accession>
<dbReference type="Gene3D" id="3.30.565.10">
    <property type="entry name" value="Histidine kinase-like ATPase, C-terminal domain"/>
    <property type="match status" value="1"/>
</dbReference>
<proteinExistence type="predicted"/>
<dbReference type="CDD" id="cd06225">
    <property type="entry name" value="HAMP"/>
    <property type="match status" value="1"/>
</dbReference>
<dbReference type="SMART" id="SM00387">
    <property type="entry name" value="HATPase_c"/>
    <property type="match status" value="1"/>
</dbReference>
<evidence type="ECO:0000259" key="8">
    <source>
        <dbReference type="PROSITE" id="PS50885"/>
    </source>
</evidence>
<reference evidence="9" key="1">
    <citation type="submission" date="2020-08" db="EMBL/GenBank/DDBJ databases">
        <title>Genome public.</title>
        <authorList>
            <person name="Liu C."/>
            <person name="Sun Q."/>
        </authorList>
    </citation>
    <scope>NUCLEOTIDE SEQUENCE</scope>
    <source>
        <strain evidence="9">BX22</strain>
    </source>
</reference>
<dbReference type="InterPro" id="IPR003594">
    <property type="entry name" value="HATPase_dom"/>
</dbReference>
<feature type="domain" description="HAMP" evidence="8">
    <location>
        <begin position="198"/>
        <end position="250"/>
    </location>
</feature>
<dbReference type="RefSeq" id="WP_186869167.1">
    <property type="nucleotide sequence ID" value="NZ_JACOOL010000004.1"/>
</dbReference>
<dbReference type="GO" id="GO:0000155">
    <property type="term" value="F:phosphorelay sensor kinase activity"/>
    <property type="evidence" value="ECO:0007669"/>
    <property type="project" value="InterPro"/>
</dbReference>
<keyword evidence="6 7" id="KW-0472">Membrane</keyword>
<keyword evidence="2" id="KW-1003">Cell membrane</keyword>
<sequence length="487" mass="56158">MSKIQKKIWTVSAIMLVIMSSIWIALTYYNNKTLNQYNEILQRYLSLNEVSTASQEVINNVNDFMLNPTPHNMEQIEKGKKAVLQAKEQVFHLRNVDNNFTITNYSNLIDSFIESTNRFLLYYAENEVEAKAKEFAEASSISNHIADMTLSLMEKELKTYDLFYVGMIKQSNELKELGIWIILLIAFVLLILSYWFSRSITKPVLELTEAANELSKGRFDLQVKVETNDEIAFLAKTFDHMRKNINKLFIETQQKARLEHELQQNKILLQESQFRSLQSQINPHFLFNTLNAISKKAYLEGAQETSDLLVNVAGLLRYNLKQMDRKVPLGDEVEVLKQYLEIQQARMTDRLHVQMEIEASCLTIPIPTLTLQPLIENAVVHGIEPKEDGGNIWVRIRDDVEWVTIEIEDDGVGVPQEIIEKIVTGNYTSQEEQSTGIGCRNVMTRLRLYYGRDDVFQMESVVDCYTKVVLKLWKEKGEGHDAAPNRG</sequence>
<dbReference type="Pfam" id="PF06580">
    <property type="entry name" value="His_kinase"/>
    <property type="match status" value="1"/>
</dbReference>
<dbReference type="SMART" id="SM00304">
    <property type="entry name" value="HAMP"/>
    <property type="match status" value="1"/>
</dbReference>
<dbReference type="SUPFAM" id="SSF158472">
    <property type="entry name" value="HAMP domain-like"/>
    <property type="match status" value="1"/>
</dbReference>
<dbReference type="Proteomes" id="UP000637359">
    <property type="component" value="Unassembled WGS sequence"/>
</dbReference>
<evidence type="ECO:0000256" key="3">
    <source>
        <dbReference type="ARBA" id="ARBA00022553"/>
    </source>
</evidence>
<protein>
    <submittedName>
        <fullName evidence="9">Sensor histidine kinase</fullName>
    </submittedName>
</protein>
<keyword evidence="10" id="KW-1185">Reference proteome</keyword>
<evidence type="ECO:0000256" key="1">
    <source>
        <dbReference type="ARBA" id="ARBA00004651"/>
    </source>
</evidence>
<evidence type="ECO:0000313" key="10">
    <source>
        <dbReference type="Proteomes" id="UP000637359"/>
    </source>
</evidence>
<comment type="caution">
    <text evidence="9">The sequence shown here is derived from an EMBL/GenBank/DDBJ whole genome shotgun (WGS) entry which is preliminary data.</text>
</comment>
<dbReference type="Gene3D" id="6.10.340.10">
    <property type="match status" value="1"/>
</dbReference>
<keyword evidence="7" id="KW-0812">Transmembrane</keyword>
<keyword evidence="7" id="KW-1133">Transmembrane helix</keyword>
<dbReference type="InterPro" id="IPR010559">
    <property type="entry name" value="Sig_transdc_His_kin_internal"/>
</dbReference>
<dbReference type="Pfam" id="PF00672">
    <property type="entry name" value="HAMP"/>
    <property type="match status" value="1"/>
</dbReference>
<dbReference type="InterPro" id="IPR050640">
    <property type="entry name" value="Bact_2-comp_sensor_kinase"/>
</dbReference>
<organism evidence="9 10">
    <name type="scientific">Ornithinibacillus hominis</name>
    <dbReference type="NCBI Taxonomy" id="2763055"/>
    <lineage>
        <taxon>Bacteria</taxon>
        <taxon>Bacillati</taxon>
        <taxon>Bacillota</taxon>
        <taxon>Bacilli</taxon>
        <taxon>Bacillales</taxon>
        <taxon>Bacillaceae</taxon>
        <taxon>Ornithinibacillus</taxon>
    </lineage>
</organism>
<name>A0A923L4Q5_9BACI</name>
<dbReference type="PROSITE" id="PS50885">
    <property type="entry name" value="HAMP"/>
    <property type="match status" value="1"/>
</dbReference>
<feature type="transmembrane region" description="Helical" evidence="7">
    <location>
        <begin position="177"/>
        <end position="196"/>
    </location>
</feature>
<dbReference type="InterPro" id="IPR003660">
    <property type="entry name" value="HAMP_dom"/>
</dbReference>
<dbReference type="GO" id="GO:0005886">
    <property type="term" value="C:plasma membrane"/>
    <property type="evidence" value="ECO:0007669"/>
    <property type="project" value="UniProtKB-SubCell"/>
</dbReference>
<evidence type="ECO:0000256" key="5">
    <source>
        <dbReference type="ARBA" id="ARBA00022777"/>
    </source>
</evidence>
<evidence type="ECO:0000256" key="7">
    <source>
        <dbReference type="SAM" id="Phobius"/>
    </source>
</evidence>
<keyword evidence="4" id="KW-0808">Transferase</keyword>
<dbReference type="AlphaFoldDB" id="A0A923L4Q5"/>
<dbReference type="SUPFAM" id="SSF55874">
    <property type="entry name" value="ATPase domain of HSP90 chaperone/DNA topoisomerase II/histidine kinase"/>
    <property type="match status" value="1"/>
</dbReference>
<dbReference type="InterPro" id="IPR036890">
    <property type="entry name" value="HATPase_C_sf"/>
</dbReference>
<keyword evidence="3" id="KW-0597">Phosphoprotein</keyword>
<dbReference type="Pfam" id="PF02518">
    <property type="entry name" value="HATPase_c"/>
    <property type="match status" value="1"/>
</dbReference>